<dbReference type="AlphaFoldDB" id="A0AAW2JZH7"/>
<organism evidence="1">
    <name type="scientific">Sesamum radiatum</name>
    <name type="common">Black benniseed</name>
    <dbReference type="NCBI Taxonomy" id="300843"/>
    <lineage>
        <taxon>Eukaryota</taxon>
        <taxon>Viridiplantae</taxon>
        <taxon>Streptophyta</taxon>
        <taxon>Embryophyta</taxon>
        <taxon>Tracheophyta</taxon>
        <taxon>Spermatophyta</taxon>
        <taxon>Magnoliopsida</taxon>
        <taxon>eudicotyledons</taxon>
        <taxon>Gunneridae</taxon>
        <taxon>Pentapetalae</taxon>
        <taxon>asterids</taxon>
        <taxon>lamiids</taxon>
        <taxon>Lamiales</taxon>
        <taxon>Pedaliaceae</taxon>
        <taxon>Sesamum</taxon>
    </lineage>
</organism>
<evidence type="ECO:0000313" key="1">
    <source>
        <dbReference type="EMBL" id="KAL0299138.1"/>
    </source>
</evidence>
<proteinExistence type="predicted"/>
<gene>
    <name evidence="1" type="ORF">Sradi_6573600</name>
</gene>
<reference evidence="1" key="2">
    <citation type="journal article" date="2024" name="Plant">
        <title>Genomic evolution and insights into agronomic trait innovations of Sesamum species.</title>
        <authorList>
            <person name="Miao H."/>
            <person name="Wang L."/>
            <person name="Qu L."/>
            <person name="Liu H."/>
            <person name="Sun Y."/>
            <person name="Le M."/>
            <person name="Wang Q."/>
            <person name="Wei S."/>
            <person name="Zheng Y."/>
            <person name="Lin W."/>
            <person name="Duan Y."/>
            <person name="Cao H."/>
            <person name="Xiong S."/>
            <person name="Wang X."/>
            <person name="Wei L."/>
            <person name="Li C."/>
            <person name="Ma Q."/>
            <person name="Ju M."/>
            <person name="Zhao R."/>
            <person name="Li G."/>
            <person name="Mu C."/>
            <person name="Tian Q."/>
            <person name="Mei H."/>
            <person name="Zhang T."/>
            <person name="Gao T."/>
            <person name="Zhang H."/>
        </authorList>
    </citation>
    <scope>NUCLEOTIDE SEQUENCE</scope>
    <source>
        <strain evidence="1">G02</strain>
    </source>
</reference>
<accession>A0AAW2JZH7</accession>
<protein>
    <submittedName>
        <fullName evidence="1">Uncharacterized protein</fullName>
    </submittedName>
</protein>
<name>A0AAW2JZH7_SESRA</name>
<sequence length="54" mass="6340">MGGYTRRTLKPRYHTIDLPMGGYTRDRDRPIWGSSRPIHPFAPRRRALMAIEKS</sequence>
<reference evidence="1" key="1">
    <citation type="submission" date="2020-06" db="EMBL/GenBank/DDBJ databases">
        <authorList>
            <person name="Li T."/>
            <person name="Hu X."/>
            <person name="Zhang T."/>
            <person name="Song X."/>
            <person name="Zhang H."/>
            <person name="Dai N."/>
            <person name="Sheng W."/>
            <person name="Hou X."/>
            <person name="Wei L."/>
        </authorList>
    </citation>
    <scope>NUCLEOTIDE SEQUENCE</scope>
    <source>
        <strain evidence="1">G02</strain>
        <tissue evidence="1">Leaf</tissue>
    </source>
</reference>
<dbReference type="EMBL" id="JACGWJ010000031">
    <property type="protein sequence ID" value="KAL0299138.1"/>
    <property type="molecule type" value="Genomic_DNA"/>
</dbReference>
<comment type="caution">
    <text evidence="1">The sequence shown here is derived from an EMBL/GenBank/DDBJ whole genome shotgun (WGS) entry which is preliminary data.</text>
</comment>